<dbReference type="InterPro" id="IPR030392">
    <property type="entry name" value="S74_ICA"/>
</dbReference>
<evidence type="ECO:0000259" key="1">
    <source>
        <dbReference type="PROSITE" id="PS51688"/>
    </source>
</evidence>
<dbReference type="EMBL" id="MN739044">
    <property type="protein sequence ID" value="QHS85536.1"/>
    <property type="molecule type" value="Genomic_DNA"/>
</dbReference>
<evidence type="ECO:0000313" key="2">
    <source>
        <dbReference type="EMBL" id="QHS85536.1"/>
    </source>
</evidence>
<reference evidence="2" key="1">
    <citation type="journal article" date="2020" name="Nature">
        <title>Giant virus diversity and host interactions through global metagenomics.</title>
        <authorList>
            <person name="Schulz F."/>
            <person name="Roux S."/>
            <person name="Paez-Espino D."/>
            <person name="Jungbluth S."/>
            <person name="Walsh D.A."/>
            <person name="Denef V.J."/>
            <person name="McMahon K.D."/>
            <person name="Konstantinidis K.T."/>
            <person name="Eloe-Fadrosh E.A."/>
            <person name="Kyrpides N.C."/>
            <person name="Woyke T."/>
        </authorList>
    </citation>
    <scope>NUCLEOTIDE SEQUENCE</scope>
    <source>
        <strain evidence="2">GVMAG-M-3300009182-78</strain>
    </source>
</reference>
<accession>A0A6C0B0D5</accession>
<sequence>MSFKQFGGLNYAAKNNIIGNLYSNSGNLGITTSLGQDNSKIVCQSHMDISGNSLLQVGNIYFMDGSSLPGSSSETAVFNNGITVYKGANLECPTHVTGHFNLTSTSYAPTASIDSSDNTIATTAFVQNIITTGNLIATDISGGEQWLIPYQSQTSVTTFSKHLYFDASTNILTSSQFSATSDYRIKDNIQLLDESYSIDFLRPVTYINNTCKKQDIGFLAHEIQEYFPYLVTGEKDGKEMQTLNYIGLIGILVKEVQELKKRVVELEVQRKK</sequence>
<proteinExistence type="predicted"/>
<protein>
    <recommendedName>
        <fullName evidence="1">Peptidase S74 domain-containing protein</fullName>
    </recommendedName>
</protein>
<dbReference type="Pfam" id="PF13884">
    <property type="entry name" value="Peptidase_S74"/>
    <property type="match status" value="1"/>
</dbReference>
<dbReference type="AlphaFoldDB" id="A0A6C0B0D5"/>
<dbReference type="PROSITE" id="PS51688">
    <property type="entry name" value="ICA"/>
    <property type="match status" value="1"/>
</dbReference>
<name>A0A6C0B0D5_9ZZZZ</name>
<organism evidence="2">
    <name type="scientific">viral metagenome</name>
    <dbReference type="NCBI Taxonomy" id="1070528"/>
    <lineage>
        <taxon>unclassified sequences</taxon>
        <taxon>metagenomes</taxon>
        <taxon>organismal metagenomes</taxon>
    </lineage>
</organism>
<feature type="domain" description="Peptidase S74" evidence="1">
    <location>
        <begin position="181"/>
        <end position="270"/>
    </location>
</feature>